<name>A0A0P6VRE9_9HYPH</name>
<sequence length="209" mass="22343">MADFSGIQATPWLRGVVGCFRALALAGPLLVAGPAGWAAESGHGGGHGETKPAAPEPPPPPEKPPPPPLPKLEKVETVPRIPKVFADPLTGLALGGLDPVAFFTNGRPIEGRQDLELDWRGAAWRFANEGNQAAFRDAPEIYAPRFSGYCAFQLGRGFLAEAAPNIWVIYRDRLYLFLSPAQRAAFMLDPDGAVAKAEAAWPALSRQLP</sequence>
<comment type="caution">
    <text evidence="2">The sequence shown here is derived from an EMBL/GenBank/DDBJ whole genome shotgun (WGS) entry which is preliminary data.</text>
</comment>
<protein>
    <recommendedName>
        <fullName evidence="4">YHS domain-containing protein</fullName>
    </recommendedName>
</protein>
<dbReference type="NCBIfam" id="NF041384">
    <property type="entry name" value="YHS_seleno_dom"/>
    <property type="match status" value="1"/>
</dbReference>
<reference evidence="2 3" key="2">
    <citation type="submission" date="2015-10" db="EMBL/GenBank/DDBJ databases">
        <title>Draft Genome Sequence of Prosthecomicrobium hirschii ATCC 27832.</title>
        <authorList>
            <person name="Daniel J."/>
            <person name="Givan S.A."/>
            <person name="Brun Y.V."/>
            <person name="Brown P.J."/>
        </authorList>
    </citation>
    <scope>NUCLEOTIDE SEQUENCE [LARGE SCALE GENOMIC DNA]</scope>
    <source>
        <strain evidence="2 3">16</strain>
    </source>
</reference>
<dbReference type="AlphaFoldDB" id="A0A0P6VRE9"/>
<gene>
    <name evidence="2" type="ORF">ABB55_21005</name>
</gene>
<dbReference type="RefSeq" id="WP_054360556.1">
    <property type="nucleotide sequence ID" value="NZ_JAPCYQ010000001.1"/>
</dbReference>
<dbReference type="EMBL" id="LJYW01000001">
    <property type="protein sequence ID" value="KPL54389.1"/>
    <property type="molecule type" value="Genomic_DNA"/>
</dbReference>
<organism evidence="2 3">
    <name type="scientific">Prosthecodimorpha hirschii</name>
    <dbReference type="NCBI Taxonomy" id="665126"/>
    <lineage>
        <taxon>Bacteria</taxon>
        <taxon>Pseudomonadati</taxon>
        <taxon>Pseudomonadota</taxon>
        <taxon>Alphaproteobacteria</taxon>
        <taxon>Hyphomicrobiales</taxon>
        <taxon>Ancalomicrobiaceae</taxon>
        <taxon>Prosthecodimorpha</taxon>
    </lineage>
</organism>
<evidence type="ECO:0000313" key="3">
    <source>
        <dbReference type="Proteomes" id="UP000048984"/>
    </source>
</evidence>
<accession>A0A0P6VRE9</accession>
<proteinExistence type="predicted"/>
<dbReference type="STRING" id="665126.ABB55_21005"/>
<feature type="compositionally biased region" description="Pro residues" evidence="1">
    <location>
        <begin position="54"/>
        <end position="70"/>
    </location>
</feature>
<evidence type="ECO:0000313" key="2">
    <source>
        <dbReference type="EMBL" id="KPL54389.1"/>
    </source>
</evidence>
<evidence type="ECO:0008006" key="4">
    <source>
        <dbReference type="Google" id="ProtNLM"/>
    </source>
</evidence>
<reference evidence="2 3" key="1">
    <citation type="submission" date="2015-09" db="EMBL/GenBank/DDBJ databases">
        <authorList>
            <person name="Jackson K.R."/>
            <person name="Lunt B.L."/>
            <person name="Fisher J.N.B."/>
            <person name="Gardner A.V."/>
            <person name="Bailey M.E."/>
            <person name="Deus L.M."/>
            <person name="Earl A.S."/>
            <person name="Gibby P.D."/>
            <person name="Hartmann K.A."/>
            <person name="Liu J.E."/>
            <person name="Manci A.M."/>
            <person name="Nielsen D.A."/>
            <person name="Solomon M.B."/>
            <person name="Breakwell D.P."/>
            <person name="Burnett S.H."/>
            <person name="Grose J.H."/>
        </authorList>
    </citation>
    <scope>NUCLEOTIDE SEQUENCE [LARGE SCALE GENOMIC DNA]</scope>
    <source>
        <strain evidence="2 3">16</strain>
    </source>
</reference>
<feature type="region of interest" description="Disordered" evidence="1">
    <location>
        <begin position="40"/>
        <end position="73"/>
    </location>
</feature>
<dbReference type="Proteomes" id="UP000048984">
    <property type="component" value="Unassembled WGS sequence"/>
</dbReference>
<evidence type="ECO:0000256" key="1">
    <source>
        <dbReference type="SAM" id="MobiDB-lite"/>
    </source>
</evidence>
<keyword evidence="3" id="KW-1185">Reference proteome</keyword>